<dbReference type="Pfam" id="PF07800">
    <property type="entry name" value="DUF1644"/>
    <property type="match status" value="1"/>
</dbReference>
<dbReference type="AlphaFoldDB" id="A0A835RA31"/>
<proteinExistence type="predicted"/>
<name>A0A835RA31_VANPL</name>
<evidence type="ECO:0000313" key="2">
    <source>
        <dbReference type="EMBL" id="KAG0482157.1"/>
    </source>
</evidence>
<reference evidence="2 3" key="1">
    <citation type="journal article" date="2020" name="Nat. Food">
        <title>A phased Vanilla planifolia genome enables genetic improvement of flavour and production.</title>
        <authorList>
            <person name="Hasing T."/>
            <person name="Tang H."/>
            <person name="Brym M."/>
            <person name="Khazi F."/>
            <person name="Huang T."/>
            <person name="Chambers A.H."/>
        </authorList>
    </citation>
    <scope>NUCLEOTIDE SEQUENCE [LARGE SCALE GENOMIC DNA]</scope>
    <source>
        <tissue evidence="2">Leaf</tissue>
    </source>
</reference>
<dbReference type="EMBL" id="JADCNM010000005">
    <property type="protein sequence ID" value="KAG0482157.1"/>
    <property type="molecule type" value="Genomic_DNA"/>
</dbReference>
<sequence length="319" mass="36508">MVLDTSMKKQINSSSLNFDNLQNDINWDDVTCPICLDFPHNVVLLQCTSYDNGCRPFICDTDHTHSNCLTRFKKAFGAHYVDDSLTTGEASDEFIQVIPSTFESHHPACPLCRGEVIGWIIIKELRAYLNKKKRSCQEKHCSFLGNFVELQHHVQWKHPHSHPSEIDPVRQLHWENFQQSSDIIDVLSSIYSQVPNGIVLGDYVIEYDDGDEDGYDEFHARGAKCWASCILYQIFGRFRCHRNKRRSGARNSRQGHLRSSTEVSDDSSPSSVEDGAPAFDQMEEEVVGALDDHSPVASRSALGRHRESNRRRSRHHREH</sequence>
<dbReference type="PANTHER" id="PTHR31197">
    <property type="entry name" value="OS01G0612600 PROTEIN"/>
    <property type="match status" value="1"/>
</dbReference>
<feature type="compositionally biased region" description="Low complexity" evidence="1">
    <location>
        <begin position="260"/>
        <end position="274"/>
    </location>
</feature>
<gene>
    <name evidence="2" type="ORF">HPP92_010241</name>
</gene>
<comment type="caution">
    <text evidence="2">The sequence shown here is derived from an EMBL/GenBank/DDBJ whole genome shotgun (WGS) entry which is preliminary data.</text>
</comment>
<feature type="compositionally biased region" description="Basic residues" evidence="1">
    <location>
        <begin position="307"/>
        <end position="319"/>
    </location>
</feature>
<feature type="region of interest" description="Disordered" evidence="1">
    <location>
        <begin position="245"/>
        <end position="319"/>
    </location>
</feature>
<dbReference type="InterPro" id="IPR012866">
    <property type="entry name" value="DUF1644"/>
</dbReference>
<dbReference type="InterPro" id="IPR013083">
    <property type="entry name" value="Znf_RING/FYVE/PHD"/>
</dbReference>
<evidence type="ECO:0000256" key="1">
    <source>
        <dbReference type="SAM" id="MobiDB-lite"/>
    </source>
</evidence>
<dbReference type="PANTHER" id="PTHR31197:SF4">
    <property type="entry name" value="OS02G0150900 PROTEIN"/>
    <property type="match status" value="1"/>
</dbReference>
<dbReference type="OrthoDB" id="1921166at2759"/>
<dbReference type="Gene3D" id="3.30.40.10">
    <property type="entry name" value="Zinc/RING finger domain, C3HC4 (zinc finger)"/>
    <property type="match status" value="1"/>
</dbReference>
<organism evidence="2 3">
    <name type="scientific">Vanilla planifolia</name>
    <name type="common">Vanilla</name>
    <dbReference type="NCBI Taxonomy" id="51239"/>
    <lineage>
        <taxon>Eukaryota</taxon>
        <taxon>Viridiplantae</taxon>
        <taxon>Streptophyta</taxon>
        <taxon>Embryophyta</taxon>
        <taxon>Tracheophyta</taxon>
        <taxon>Spermatophyta</taxon>
        <taxon>Magnoliopsida</taxon>
        <taxon>Liliopsida</taxon>
        <taxon>Asparagales</taxon>
        <taxon>Orchidaceae</taxon>
        <taxon>Vanilloideae</taxon>
        <taxon>Vanilleae</taxon>
        <taxon>Vanilla</taxon>
    </lineage>
</organism>
<feature type="compositionally biased region" description="Basic residues" evidence="1">
    <location>
        <begin position="245"/>
        <end position="256"/>
    </location>
</feature>
<evidence type="ECO:0000313" key="3">
    <source>
        <dbReference type="Proteomes" id="UP000639772"/>
    </source>
</evidence>
<dbReference type="Proteomes" id="UP000639772">
    <property type="component" value="Unassembled WGS sequence"/>
</dbReference>
<protein>
    <submittedName>
        <fullName evidence="2">Uncharacterized protein</fullName>
    </submittedName>
</protein>
<accession>A0A835RA31</accession>